<evidence type="ECO:0000259" key="5">
    <source>
        <dbReference type="PROSITE" id="PS50048"/>
    </source>
</evidence>
<feature type="region of interest" description="Disordered" evidence="4">
    <location>
        <begin position="1"/>
        <end position="35"/>
    </location>
</feature>
<evidence type="ECO:0000256" key="1">
    <source>
        <dbReference type="ARBA" id="ARBA00004123"/>
    </source>
</evidence>
<accession>A0A1L7XQT6</accession>
<feature type="domain" description="Zn(2)-C6 fungal-type" evidence="5">
    <location>
        <begin position="41"/>
        <end position="72"/>
    </location>
</feature>
<dbReference type="SMART" id="SM00066">
    <property type="entry name" value="GAL4"/>
    <property type="match status" value="1"/>
</dbReference>
<dbReference type="PROSITE" id="PS50048">
    <property type="entry name" value="ZN2_CY6_FUNGAL_2"/>
    <property type="match status" value="1"/>
</dbReference>
<dbReference type="AlphaFoldDB" id="A0A1L7XQT6"/>
<organism evidence="6 7">
    <name type="scientific">Phialocephala subalpina</name>
    <dbReference type="NCBI Taxonomy" id="576137"/>
    <lineage>
        <taxon>Eukaryota</taxon>
        <taxon>Fungi</taxon>
        <taxon>Dikarya</taxon>
        <taxon>Ascomycota</taxon>
        <taxon>Pezizomycotina</taxon>
        <taxon>Leotiomycetes</taxon>
        <taxon>Helotiales</taxon>
        <taxon>Mollisiaceae</taxon>
        <taxon>Phialocephala</taxon>
        <taxon>Phialocephala fortinii species complex</taxon>
    </lineage>
</organism>
<dbReference type="InterPro" id="IPR001138">
    <property type="entry name" value="Zn2Cys6_DnaBD"/>
</dbReference>
<dbReference type="OrthoDB" id="4934715at2759"/>
<evidence type="ECO:0000256" key="2">
    <source>
        <dbReference type="ARBA" id="ARBA00022723"/>
    </source>
</evidence>
<dbReference type="GO" id="GO:0000981">
    <property type="term" value="F:DNA-binding transcription factor activity, RNA polymerase II-specific"/>
    <property type="evidence" value="ECO:0007669"/>
    <property type="project" value="InterPro"/>
</dbReference>
<feature type="compositionally biased region" description="Low complexity" evidence="4">
    <location>
        <begin position="109"/>
        <end position="119"/>
    </location>
</feature>
<keyword evidence="7" id="KW-1185">Reference proteome</keyword>
<dbReference type="Proteomes" id="UP000184330">
    <property type="component" value="Unassembled WGS sequence"/>
</dbReference>
<dbReference type="SUPFAM" id="SSF57701">
    <property type="entry name" value="Zn2/Cys6 DNA-binding domain"/>
    <property type="match status" value="1"/>
</dbReference>
<dbReference type="InterPro" id="IPR036864">
    <property type="entry name" value="Zn2-C6_fun-type_DNA-bd_sf"/>
</dbReference>
<reference evidence="6 7" key="1">
    <citation type="submission" date="2016-03" db="EMBL/GenBank/DDBJ databases">
        <authorList>
            <person name="Ploux O."/>
        </authorList>
    </citation>
    <scope>NUCLEOTIDE SEQUENCE [LARGE SCALE GENOMIC DNA]</scope>
    <source>
        <strain evidence="6 7">UAMH 11012</strain>
    </source>
</reference>
<dbReference type="PROSITE" id="PS00463">
    <property type="entry name" value="ZN2_CY6_FUNGAL_1"/>
    <property type="match status" value="1"/>
</dbReference>
<feature type="compositionally biased region" description="Polar residues" evidence="4">
    <location>
        <begin position="147"/>
        <end position="159"/>
    </location>
</feature>
<dbReference type="PANTHER" id="PTHR31001:SF74">
    <property type="entry name" value="ZN(II)2CYS6 TRANSCRIPTION FACTOR (EUROFUNG)"/>
    <property type="match status" value="1"/>
</dbReference>
<dbReference type="GO" id="GO:0006351">
    <property type="term" value="P:DNA-templated transcription"/>
    <property type="evidence" value="ECO:0007669"/>
    <property type="project" value="InterPro"/>
</dbReference>
<gene>
    <name evidence="6" type="ORF">PAC_17264</name>
</gene>
<dbReference type="Pfam" id="PF00172">
    <property type="entry name" value="Zn_clus"/>
    <property type="match status" value="1"/>
</dbReference>
<dbReference type="Pfam" id="PF04082">
    <property type="entry name" value="Fungal_trans"/>
    <property type="match status" value="1"/>
</dbReference>
<sequence length="747" mass="84044">MITSPSHPHASDTPPLTTSGGDHRERLRSHLSQRRDKPQLSCNLCKRRKVRCDRQTPCGTCSRRGLASSCVYNADAQQSILPRPAGTVHERIQQLESLVISLMQQDTSASASTTTGSTSVSDPPRDFAQPVPIPDTDIPISGGPQLSEDTSVSSTSPNGTFLPLGDDNGAVDTFSSVPVDCGSMNMDSAGTPSYVGSAHWVAILDSISELKEHFEQEEATRRLATEDNEAKSGHSNWPQLLYGCPQITKAEILSSIPTRREADRLVSRYFTLDIAPGVLHSGQFLSEYEHFWEEPSITPIMWIGLLFTIMCLGAQHASQSTSAPPDPQHFFRVNILREKIVQCLRLGKYTKGGPFVLETLIQYYMIEHFLCQDTEFEIWVLHCILIPMSFRMGLHRDPKHFKLISPFAGEIRRRVWATVFQIDICLSLMTGLPRMIKPQQCDTEEPRNLLDSDIEEETTEVRKPRVDSESTPVLYLIAKNRIISVGGIISDLAHDIRPYPYTELARFETLLEDTRKSLPSSLHWHPLPQSITETSRTIIQRMYLDIFFHKMRITLYKKYLSASMTKFEYAHAREICLESAVTILDYHHLLAEETHPDGRLSSVSSTYISILNHDFLLAASVLCFYIKHLNGNNLIELEEEVSEKIRGLLRKSREIWLRSSDISKEAQKAVESLNIVLGTPNGREAGEFVDHQFEDSSEFFAEFENPAGWSAHQASYDLPFFGLEVMTNGYPGLSSAIGTWDERAPSI</sequence>
<dbReference type="CDD" id="cd00067">
    <property type="entry name" value="GAL4"/>
    <property type="match status" value="1"/>
</dbReference>
<evidence type="ECO:0000313" key="6">
    <source>
        <dbReference type="EMBL" id="CZR67365.1"/>
    </source>
</evidence>
<dbReference type="SMART" id="SM00906">
    <property type="entry name" value="Fungal_trans"/>
    <property type="match status" value="1"/>
</dbReference>
<feature type="region of interest" description="Disordered" evidence="4">
    <location>
        <begin position="109"/>
        <end position="167"/>
    </location>
</feature>
<evidence type="ECO:0000256" key="4">
    <source>
        <dbReference type="SAM" id="MobiDB-lite"/>
    </source>
</evidence>
<proteinExistence type="predicted"/>
<evidence type="ECO:0000313" key="7">
    <source>
        <dbReference type="Proteomes" id="UP000184330"/>
    </source>
</evidence>
<evidence type="ECO:0000256" key="3">
    <source>
        <dbReference type="ARBA" id="ARBA00023242"/>
    </source>
</evidence>
<dbReference type="GO" id="GO:0003677">
    <property type="term" value="F:DNA binding"/>
    <property type="evidence" value="ECO:0007669"/>
    <property type="project" value="InterPro"/>
</dbReference>
<keyword evidence="3" id="KW-0539">Nucleus</keyword>
<dbReference type="CDD" id="cd12148">
    <property type="entry name" value="fungal_TF_MHR"/>
    <property type="match status" value="1"/>
</dbReference>
<dbReference type="InterPro" id="IPR050613">
    <property type="entry name" value="Sec_Metabolite_Reg"/>
</dbReference>
<dbReference type="GO" id="GO:0008270">
    <property type="term" value="F:zinc ion binding"/>
    <property type="evidence" value="ECO:0007669"/>
    <property type="project" value="InterPro"/>
</dbReference>
<dbReference type="EMBL" id="FJOG01000043">
    <property type="protein sequence ID" value="CZR67365.1"/>
    <property type="molecule type" value="Genomic_DNA"/>
</dbReference>
<protein>
    <submittedName>
        <fullName evidence="6">Related to fungal specific transcription factor</fullName>
    </submittedName>
</protein>
<dbReference type="InterPro" id="IPR007219">
    <property type="entry name" value="XnlR_reg_dom"/>
</dbReference>
<comment type="subcellular location">
    <subcellularLocation>
        <location evidence="1">Nucleus</location>
    </subcellularLocation>
</comment>
<dbReference type="STRING" id="576137.A0A1L7XQT6"/>
<dbReference type="PANTHER" id="PTHR31001">
    <property type="entry name" value="UNCHARACTERIZED TRANSCRIPTIONAL REGULATORY PROTEIN"/>
    <property type="match status" value="1"/>
</dbReference>
<keyword evidence="2" id="KW-0479">Metal-binding</keyword>
<name>A0A1L7XQT6_9HELO</name>
<dbReference type="GO" id="GO:0005634">
    <property type="term" value="C:nucleus"/>
    <property type="evidence" value="ECO:0007669"/>
    <property type="project" value="UniProtKB-SubCell"/>
</dbReference>
<dbReference type="Gene3D" id="4.10.240.10">
    <property type="entry name" value="Zn(2)-C6 fungal-type DNA-binding domain"/>
    <property type="match status" value="1"/>
</dbReference>